<dbReference type="InterPro" id="IPR035897">
    <property type="entry name" value="Toll_tir_struct_dom_sf"/>
</dbReference>
<dbReference type="Gene3D" id="1.25.10.10">
    <property type="entry name" value="Leucine-rich Repeat Variant"/>
    <property type="match status" value="2"/>
</dbReference>
<dbReference type="SUPFAM" id="SSF52200">
    <property type="entry name" value="Toll/Interleukin receptor TIR domain"/>
    <property type="match status" value="1"/>
</dbReference>
<reference evidence="3" key="1">
    <citation type="submission" date="2022-03" db="EMBL/GenBank/DDBJ databases">
        <authorList>
            <person name="Martin C."/>
        </authorList>
    </citation>
    <scope>NUCLEOTIDE SEQUENCE</scope>
</reference>
<dbReference type="SUPFAM" id="SSF48371">
    <property type="entry name" value="ARM repeat"/>
    <property type="match status" value="1"/>
</dbReference>
<dbReference type="InterPro" id="IPR000157">
    <property type="entry name" value="TIR_dom"/>
</dbReference>
<dbReference type="AlphaFoldDB" id="A0A8S4Q3W7"/>
<protein>
    <recommendedName>
        <fullName evidence="2">TIR domain-containing protein</fullName>
    </recommendedName>
</protein>
<sequence length="842" mass="96781">MGCGSSKSMYHDDANADEIVEMLAEKRRRKKEQKERKDVTVHNVSQYNQQHVEAGSSGEHERLLRTSDWVQRNPAPTPVTRRERRAQRLREQQAAEAETSSDSSESESSSSEDESSESEHESEKEKHEFENAEKALPQEEQIVTTQANTSGQTINLTIHLESPQKELNVNVPINTPAAPSPEPIMSSTYKEDKSSCTNDTSIASITQTHIEIVPTNETGTQMDLESPRSVPSVEKKKKKKEKKKHKKVRHREEEIEEDVGFTDSFSQTETWIGELRKRMSRLHQMEDFCMGSPFEDLMWVSKLIYTSSREELRAEMVKKVYELGIIEIVIKLWDSVTQNGFVASENYIAVKNLKRAVSIMWNSSDLSKEFCQTLVDRGVVQRLFLGLMHPRMDITSVKTDNKVFIAKGSLSILHNIIRQCDSRDVYRGVRAVEILMKCRKSENDGVRLRSDILLCYIINQDENSIINSDDHNIALIIKILASSLKSSNHFTRKYGFCAAEVTEALDHLAVHESNKEKIVRNSGLTYLAKLLKEDCSVEEQLLAARGFWTLGFNKECKRHINQEPGVIEALKYHEKHSNKDAIRRACRGALWVLLDREPKKQNVHFDKFEPNHVMISYQWDCKNMMVRVKDRLKAAGYKVWMDVEKHSKTLENSMAYGVENAAVCIICTSQKYKESPSCRSEAEYMHKLRKHVIPVRVQHHYNPDGWLADMVGSNLLFDFSSDDLIEASLKSLIREIGERGKYPEGYRRDAVNDNNNGPAMYSTPKKLGIPGWTTYEVKKWLKDNEMAHLTNRFNDYNGEMLLQMKTMSQESPDFFYQSLRKEMGFAQMDILKFTTSLHKLPT</sequence>
<dbReference type="OrthoDB" id="2148946at2759"/>
<dbReference type="PANTHER" id="PTHR46270:SF2">
    <property type="entry name" value="TIR DOMAIN-CONTAINING PROTEIN"/>
    <property type="match status" value="1"/>
</dbReference>
<dbReference type="GO" id="GO:0007165">
    <property type="term" value="P:signal transduction"/>
    <property type="evidence" value="ECO:0007669"/>
    <property type="project" value="InterPro"/>
</dbReference>
<organism evidence="3 4">
    <name type="scientific">Owenia fusiformis</name>
    <name type="common">Polychaete worm</name>
    <dbReference type="NCBI Taxonomy" id="6347"/>
    <lineage>
        <taxon>Eukaryota</taxon>
        <taxon>Metazoa</taxon>
        <taxon>Spiralia</taxon>
        <taxon>Lophotrochozoa</taxon>
        <taxon>Annelida</taxon>
        <taxon>Polychaeta</taxon>
        <taxon>Sedentaria</taxon>
        <taxon>Canalipalpata</taxon>
        <taxon>Sabellida</taxon>
        <taxon>Oweniida</taxon>
        <taxon>Oweniidae</taxon>
        <taxon>Owenia</taxon>
    </lineage>
</organism>
<feature type="region of interest" description="Disordered" evidence="1">
    <location>
        <begin position="26"/>
        <end position="148"/>
    </location>
</feature>
<dbReference type="PANTHER" id="PTHR46270">
    <property type="entry name" value="ARMADILLO-TYPE FOLD-RELATED"/>
    <property type="match status" value="1"/>
</dbReference>
<feature type="domain" description="TIR" evidence="2">
    <location>
        <begin position="613"/>
        <end position="723"/>
    </location>
</feature>
<proteinExistence type="predicted"/>
<feature type="compositionally biased region" description="Low complexity" evidence="1">
    <location>
        <begin position="94"/>
        <end position="109"/>
    </location>
</feature>
<dbReference type="Proteomes" id="UP000749559">
    <property type="component" value="Unassembled WGS sequence"/>
</dbReference>
<feature type="region of interest" description="Disordered" evidence="1">
    <location>
        <begin position="216"/>
        <end position="248"/>
    </location>
</feature>
<name>A0A8S4Q3W7_OWEFU</name>
<evidence type="ECO:0000313" key="4">
    <source>
        <dbReference type="Proteomes" id="UP000749559"/>
    </source>
</evidence>
<dbReference type="EMBL" id="CAIIXF020000011">
    <property type="protein sequence ID" value="CAH1798582.1"/>
    <property type="molecule type" value="Genomic_DNA"/>
</dbReference>
<comment type="caution">
    <text evidence="3">The sequence shown here is derived from an EMBL/GenBank/DDBJ whole genome shotgun (WGS) entry which is preliminary data.</text>
</comment>
<dbReference type="InterPro" id="IPR011989">
    <property type="entry name" value="ARM-like"/>
</dbReference>
<dbReference type="Pfam" id="PF13676">
    <property type="entry name" value="TIR_2"/>
    <property type="match status" value="1"/>
</dbReference>
<dbReference type="Gene3D" id="3.40.50.10140">
    <property type="entry name" value="Toll/interleukin-1 receptor homology (TIR) domain"/>
    <property type="match status" value="1"/>
</dbReference>
<keyword evidence="4" id="KW-1185">Reference proteome</keyword>
<feature type="compositionally biased region" description="Basic and acidic residues" evidence="1">
    <location>
        <begin position="117"/>
        <end position="137"/>
    </location>
</feature>
<evidence type="ECO:0000259" key="2">
    <source>
        <dbReference type="Pfam" id="PF13676"/>
    </source>
</evidence>
<evidence type="ECO:0000313" key="3">
    <source>
        <dbReference type="EMBL" id="CAH1798582.1"/>
    </source>
</evidence>
<dbReference type="SUPFAM" id="SSF47769">
    <property type="entry name" value="SAM/Pointed domain"/>
    <property type="match status" value="1"/>
</dbReference>
<feature type="compositionally biased region" description="Basic residues" evidence="1">
    <location>
        <begin position="235"/>
        <end position="248"/>
    </location>
</feature>
<feature type="compositionally biased region" description="Polar residues" evidence="1">
    <location>
        <begin position="42"/>
        <end position="51"/>
    </location>
</feature>
<dbReference type="Gene3D" id="1.10.150.50">
    <property type="entry name" value="Transcription Factor, Ets-1"/>
    <property type="match status" value="1"/>
</dbReference>
<accession>A0A8S4Q3W7</accession>
<dbReference type="InterPro" id="IPR016024">
    <property type="entry name" value="ARM-type_fold"/>
</dbReference>
<gene>
    <name evidence="3" type="ORF">OFUS_LOCUS22712</name>
</gene>
<dbReference type="InterPro" id="IPR013761">
    <property type="entry name" value="SAM/pointed_sf"/>
</dbReference>
<evidence type="ECO:0000256" key="1">
    <source>
        <dbReference type="SAM" id="MobiDB-lite"/>
    </source>
</evidence>